<name>A0A1I7WTD0_HETBA</name>
<sequence length="78" mass="9188">MRHNELSRMWSDVRKLSQSQSTIRASELEYGSQVVHTFDPSHPKYRCCCGYVHAMTKLPSTHQHNYKNENTNCIDKYL</sequence>
<dbReference type="AlphaFoldDB" id="A0A1I7WTD0"/>
<evidence type="ECO:0000313" key="1">
    <source>
        <dbReference type="Proteomes" id="UP000095283"/>
    </source>
</evidence>
<dbReference type="Proteomes" id="UP000095283">
    <property type="component" value="Unplaced"/>
</dbReference>
<dbReference type="WBParaSite" id="Hba_08344">
    <property type="protein sequence ID" value="Hba_08344"/>
    <property type="gene ID" value="Hba_08344"/>
</dbReference>
<evidence type="ECO:0000313" key="2">
    <source>
        <dbReference type="WBParaSite" id="Hba_08344"/>
    </source>
</evidence>
<organism evidence="1 2">
    <name type="scientific">Heterorhabditis bacteriophora</name>
    <name type="common">Entomopathogenic nematode worm</name>
    <dbReference type="NCBI Taxonomy" id="37862"/>
    <lineage>
        <taxon>Eukaryota</taxon>
        <taxon>Metazoa</taxon>
        <taxon>Ecdysozoa</taxon>
        <taxon>Nematoda</taxon>
        <taxon>Chromadorea</taxon>
        <taxon>Rhabditida</taxon>
        <taxon>Rhabditina</taxon>
        <taxon>Rhabditomorpha</taxon>
        <taxon>Strongyloidea</taxon>
        <taxon>Heterorhabditidae</taxon>
        <taxon>Heterorhabditis</taxon>
    </lineage>
</organism>
<proteinExistence type="predicted"/>
<keyword evidence="1" id="KW-1185">Reference proteome</keyword>
<protein>
    <submittedName>
        <fullName evidence="2">Ovule protein</fullName>
    </submittedName>
</protein>
<accession>A0A1I7WTD0</accession>
<reference evidence="2" key="1">
    <citation type="submission" date="2016-11" db="UniProtKB">
        <authorList>
            <consortium name="WormBaseParasite"/>
        </authorList>
    </citation>
    <scope>IDENTIFICATION</scope>
</reference>